<organism evidence="2 3">
    <name type="scientific">Mesorhabditis belari</name>
    <dbReference type="NCBI Taxonomy" id="2138241"/>
    <lineage>
        <taxon>Eukaryota</taxon>
        <taxon>Metazoa</taxon>
        <taxon>Ecdysozoa</taxon>
        <taxon>Nematoda</taxon>
        <taxon>Chromadorea</taxon>
        <taxon>Rhabditida</taxon>
        <taxon>Rhabditina</taxon>
        <taxon>Rhabditomorpha</taxon>
        <taxon>Rhabditoidea</taxon>
        <taxon>Rhabditidae</taxon>
        <taxon>Mesorhabditinae</taxon>
        <taxon>Mesorhabditis</taxon>
    </lineage>
</organism>
<evidence type="ECO:0000313" key="3">
    <source>
        <dbReference type="WBParaSite" id="MBELARI_LOCUS13593"/>
    </source>
</evidence>
<protein>
    <submittedName>
        <fullName evidence="3">F-box domain-containing protein</fullName>
    </submittedName>
</protein>
<accession>A0AAF3EHW0</accession>
<proteinExistence type="predicted"/>
<dbReference type="SUPFAM" id="SSF81383">
    <property type="entry name" value="F-box domain"/>
    <property type="match status" value="1"/>
</dbReference>
<dbReference type="WBParaSite" id="MBELARI_LOCUS13593">
    <property type="protein sequence ID" value="MBELARI_LOCUS13593"/>
    <property type="gene ID" value="MBELARI_LOCUS13593"/>
</dbReference>
<dbReference type="PROSITE" id="PS50181">
    <property type="entry name" value="FBOX"/>
    <property type="match status" value="1"/>
</dbReference>
<reference evidence="3" key="1">
    <citation type="submission" date="2024-02" db="UniProtKB">
        <authorList>
            <consortium name="WormBaseParasite"/>
        </authorList>
    </citation>
    <scope>IDENTIFICATION</scope>
</reference>
<dbReference type="Gene3D" id="1.20.1280.50">
    <property type="match status" value="1"/>
</dbReference>
<sequence length="387" mass="46701">MLNDLPNEILVKIFARLEWDSLKEIRLCCKKFTNVVKTNWKHLREPLEELEIVERPRVEGKQVHEQSAQFYICETGKYSRNRHEIFVENREKIQIFNLKVEERLNQKESFVKIGSENGNQKTFIYAEDAKKFMEIYLFLHRFDIIRKIRFEQLTIDEKMIEALIGGFMKENLKRIQVKKLTLDSCFLDGIVPEEFHQMIETISPKGLEMFQLYGNCLQRCAEFVNQSFFRLKSIRNLDHLSLNKFTRSNISYKWGNETDLFLGCHHVNGEGNELWDFNLPAHTDLLRFYNMNGVDEETFRREITRWINGERKIKFWRFRCPDQRILEDSFWKELVRKFKKLDSNGENSEEPYEYVKLENLNHEKLWGNNRNTRDFGPRFVFQDIPFY</sequence>
<dbReference type="InterPro" id="IPR036047">
    <property type="entry name" value="F-box-like_dom_sf"/>
</dbReference>
<dbReference type="AlphaFoldDB" id="A0AAF3EHW0"/>
<keyword evidence="2" id="KW-1185">Reference proteome</keyword>
<evidence type="ECO:0000259" key="1">
    <source>
        <dbReference type="PROSITE" id="PS50181"/>
    </source>
</evidence>
<dbReference type="Proteomes" id="UP000887575">
    <property type="component" value="Unassembled WGS sequence"/>
</dbReference>
<dbReference type="Pfam" id="PF12937">
    <property type="entry name" value="F-box-like"/>
    <property type="match status" value="1"/>
</dbReference>
<dbReference type="InterPro" id="IPR001810">
    <property type="entry name" value="F-box_dom"/>
</dbReference>
<evidence type="ECO:0000313" key="2">
    <source>
        <dbReference type="Proteomes" id="UP000887575"/>
    </source>
</evidence>
<feature type="domain" description="F-box" evidence="1">
    <location>
        <begin position="1"/>
        <end position="43"/>
    </location>
</feature>
<name>A0AAF3EHW0_9BILA</name>